<evidence type="ECO:0000313" key="3">
    <source>
        <dbReference type="EMBL" id="TPX37703.1"/>
    </source>
</evidence>
<proteinExistence type="inferred from homology"/>
<dbReference type="Pfam" id="PF04641">
    <property type="entry name" value="Rtf2"/>
    <property type="match status" value="1"/>
</dbReference>
<feature type="compositionally biased region" description="Basic and acidic residues" evidence="2">
    <location>
        <begin position="208"/>
        <end position="221"/>
    </location>
</feature>
<sequence>MGCDGGSIPTRRELVKEKPKTIIPDAVIQQIQQWLHCALSKQPLAAPIVSCGLGKLYNKEAILSYLVNKAEFGDGDTICRHITSLKDVTTLNLQPNPVYSKSHEDSNAVTNNNTARTIVSPFVCPITLKEMNGKHRFSYISTCGCVFSEAGLKQVPDPGCPNCGKLYTAQDVIPINSLLEDEIARLHTRMDAIKAERVRVAEERKAEKALAAGGDKKNTDGKKRKKEATNDTTTDNNSNPHKKQAITNTINKNINASIPSNLNAKLAVSSAKLTHESEAIQSLYAKKAPGETKKQTWMTQGTFTRYSNFA</sequence>
<evidence type="ECO:0000256" key="1">
    <source>
        <dbReference type="ARBA" id="ARBA00009885"/>
    </source>
</evidence>
<dbReference type="CDD" id="cd16653">
    <property type="entry name" value="RING-like_Rtf2"/>
    <property type="match status" value="1"/>
</dbReference>
<gene>
    <name evidence="3" type="ORF">SmJEL517_g00538</name>
</gene>
<name>A0A507CJ19_9FUNG</name>
<evidence type="ECO:0000256" key="2">
    <source>
        <dbReference type="SAM" id="MobiDB-lite"/>
    </source>
</evidence>
<feature type="region of interest" description="Disordered" evidence="2">
    <location>
        <begin position="208"/>
        <end position="243"/>
    </location>
</feature>
<dbReference type="OrthoDB" id="247013at2759"/>
<dbReference type="PANTHER" id="PTHR12775:SF0">
    <property type="entry name" value="REPLICATION TERMINATION FACTOR 2"/>
    <property type="match status" value="1"/>
</dbReference>
<dbReference type="AlphaFoldDB" id="A0A507CJ19"/>
<organism evidence="3 4">
    <name type="scientific">Synchytrium microbalum</name>
    <dbReference type="NCBI Taxonomy" id="1806994"/>
    <lineage>
        <taxon>Eukaryota</taxon>
        <taxon>Fungi</taxon>
        <taxon>Fungi incertae sedis</taxon>
        <taxon>Chytridiomycota</taxon>
        <taxon>Chytridiomycota incertae sedis</taxon>
        <taxon>Chytridiomycetes</taxon>
        <taxon>Synchytriales</taxon>
        <taxon>Synchytriaceae</taxon>
        <taxon>Synchytrium</taxon>
    </lineage>
</organism>
<comment type="caution">
    <text evidence="3">The sequence shown here is derived from an EMBL/GenBank/DDBJ whole genome shotgun (WGS) entry which is preliminary data.</text>
</comment>
<dbReference type="GO" id="GO:0005634">
    <property type="term" value="C:nucleus"/>
    <property type="evidence" value="ECO:0007669"/>
    <property type="project" value="TreeGrafter"/>
</dbReference>
<dbReference type="STRING" id="1806994.A0A507CJ19"/>
<dbReference type="GO" id="GO:0006274">
    <property type="term" value="P:DNA replication termination"/>
    <property type="evidence" value="ECO:0007669"/>
    <property type="project" value="TreeGrafter"/>
</dbReference>
<dbReference type="InterPro" id="IPR027799">
    <property type="entry name" value="Rtf2_RING-finger"/>
</dbReference>
<evidence type="ECO:0000313" key="4">
    <source>
        <dbReference type="Proteomes" id="UP000319731"/>
    </source>
</evidence>
<protein>
    <submittedName>
        <fullName evidence="3">Uncharacterized protein</fullName>
    </submittedName>
</protein>
<dbReference type="EMBL" id="QEAO01000002">
    <property type="protein sequence ID" value="TPX37703.1"/>
    <property type="molecule type" value="Genomic_DNA"/>
</dbReference>
<dbReference type="PANTHER" id="PTHR12775">
    <property type="entry name" value="PROTEIN C20ORF43 HOMOLOG"/>
    <property type="match status" value="1"/>
</dbReference>
<feature type="compositionally biased region" description="Low complexity" evidence="2">
    <location>
        <begin position="230"/>
        <end position="243"/>
    </location>
</feature>
<reference evidence="3 4" key="1">
    <citation type="journal article" date="2019" name="Sci. Rep.">
        <title>Comparative genomics of chytrid fungi reveal insights into the obligate biotrophic and pathogenic lifestyle of Synchytrium endobioticum.</title>
        <authorList>
            <person name="van de Vossenberg B.T.L.H."/>
            <person name="Warris S."/>
            <person name="Nguyen H.D.T."/>
            <person name="van Gent-Pelzer M.P.E."/>
            <person name="Joly D.L."/>
            <person name="van de Geest H.C."/>
            <person name="Bonants P.J.M."/>
            <person name="Smith D.S."/>
            <person name="Levesque C.A."/>
            <person name="van der Lee T.A.J."/>
        </authorList>
    </citation>
    <scope>NUCLEOTIDE SEQUENCE [LARGE SCALE GENOMIC DNA]</scope>
    <source>
        <strain evidence="3 4">JEL517</strain>
    </source>
</reference>
<dbReference type="RefSeq" id="XP_031027614.1">
    <property type="nucleotide sequence ID" value="XM_031166467.1"/>
</dbReference>
<comment type="similarity">
    <text evidence="1">Belongs to the rtf2 family.</text>
</comment>
<accession>A0A507CJ19</accession>
<dbReference type="InterPro" id="IPR006735">
    <property type="entry name" value="Rtf2"/>
</dbReference>
<dbReference type="SUPFAM" id="SSF57850">
    <property type="entry name" value="RING/U-box"/>
    <property type="match status" value="1"/>
</dbReference>
<dbReference type="Proteomes" id="UP000319731">
    <property type="component" value="Unassembled WGS sequence"/>
</dbReference>
<dbReference type="GeneID" id="42001764"/>
<keyword evidence="4" id="KW-1185">Reference proteome</keyword>